<dbReference type="AlphaFoldDB" id="A0A1A6H0L3"/>
<reference evidence="3 4" key="1">
    <citation type="submission" date="2016-06" db="EMBL/GenBank/DDBJ databases">
        <title>The Draft Genome Sequence and Annotation of the Desert Woodrat Neotoma lepida.</title>
        <authorList>
            <person name="Campbell M."/>
            <person name="Oakeson K.F."/>
            <person name="Yandell M."/>
            <person name="Halpert J.R."/>
            <person name="Dearing D."/>
        </authorList>
    </citation>
    <scope>NUCLEOTIDE SEQUENCE [LARGE SCALE GENOMIC DNA]</scope>
    <source>
        <strain evidence="3">417</strain>
        <tissue evidence="3">Liver</tissue>
    </source>
</reference>
<dbReference type="PANTHER" id="PTHR15836:SF4">
    <property type="entry name" value="PERIPHILIN-1"/>
    <property type="match status" value="1"/>
</dbReference>
<keyword evidence="4" id="KW-1185">Reference proteome</keyword>
<feature type="compositionally biased region" description="Basic residues" evidence="1">
    <location>
        <begin position="191"/>
        <end position="213"/>
    </location>
</feature>
<dbReference type="InterPro" id="IPR057603">
    <property type="entry name" value="Periphilin-1_C"/>
</dbReference>
<dbReference type="GO" id="GO:0097355">
    <property type="term" value="P:protein localization to heterochromatin"/>
    <property type="evidence" value="ECO:0007669"/>
    <property type="project" value="TreeGrafter"/>
</dbReference>
<proteinExistence type="predicted"/>
<name>A0A1A6H0L3_NEOLE</name>
<feature type="compositionally biased region" description="Basic and acidic residues" evidence="1">
    <location>
        <begin position="235"/>
        <end position="264"/>
    </location>
</feature>
<evidence type="ECO:0000313" key="3">
    <source>
        <dbReference type="EMBL" id="OBS71921.1"/>
    </source>
</evidence>
<dbReference type="CDD" id="cd22896">
    <property type="entry name" value="periphilin-like"/>
    <property type="match status" value="1"/>
</dbReference>
<dbReference type="InterPro" id="IPR028851">
    <property type="entry name" value="Pphln1"/>
</dbReference>
<sequence>QVFGYDSLNPIQPALFYVFILYPQRLKSQVTSARDKMWFGGWYDYGQLPRERVLLQSHPLGGNLRLINVVPTPLVDKRSFLLPRPDERGYGSYYGHVNYRECDEGHGFSYNRRSGPPYRGCYPGYQWTRYEYPTRRKPEYRAMRDGFGGKHFYSCHYSRQQCPHKWGTPFLRESHIGGKDSLHRVSGPSRNNRHYPPKQSRVHSSHQSRHRCKERAIQFLKSSSDTSSSISSSEVFKKSSRLTEKEHAEAASKWANEKPKKSEENNLAEISEYETRPKSPLLIDQTEEPKSNTTDGAELYEDSQVSRRTKAIVSKMTEIEKAYRQVLETFVMVVETLVEKDPSLERPIKFAMKQSFHEIGERHVEELKHFIAEYDKSTQDFGDPFKKN</sequence>
<feature type="compositionally biased region" description="Low complexity" evidence="1">
    <location>
        <begin position="221"/>
        <end position="234"/>
    </location>
</feature>
<dbReference type="EMBL" id="LZPO01055308">
    <property type="protein sequence ID" value="OBS71921.1"/>
    <property type="molecule type" value="Genomic_DNA"/>
</dbReference>
<dbReference type="PANTHER" id="PTHR15836">
    <property type="entry name" value="PERIPHILIN 1"/>
    <property type="match status" value="1"/>
</dbReference>
<feature type="region of interest" description="Disordered" evidence="1">
    <location>
        <begin position="178"/>
        <end position="298"/>
    </location>
</feature>
<gene>
    <name evidence="3" type="ORF">A6R68_13502</name>
</gene>
<evidence type="ECO:0000259" key="2">
    <source>
        <dbReference type="Pfam" id="PF25234"/>
    </source>
</evidence>
<protein>
    <recommendedName>
        <fullName evidence="2">Periphilin-1 C-terminal domain-containing protein</fullName>
    </recommendedName>
</protein>
<feature type="domain" description="Periphilin-1 C-terminal" evidence="2">
    <location>
        <begin position="295"/>
        <end position="376"/>
    </location>
</feature>
<dbReference type="GO" id="GO:0045892">
    <property type="term" value="P:negative regulation of DNA-templated transcription"/>
    <property type="evidence" value="ECO:0007669"/>
    <property type="project" value="InterPro"/>
</dbReference>
<comment type="caution">
    <text evidence="3">The sequence shown here is derived from an EMBL/GenBank/DDBJ whole genome shotgun (WGS) entry which is preliminary data.</text>
</comment>
<feature type="non-terminal residue" evidence="3">
    <location>
        <position position="388"/>
    </location>
</feature>
<dbReference type="Pfam" id="PF25234">
    <property type="entry name" value="Periphilin_C"/>
    <property type="match status" value="1"/>
</dbReference>
<dbReference type="OrthoDB" id="8933311at2759"/>
<dbReference type="Proteomes" id="UP000092124">
    <property type="component" value="Unassembled WGS sequence"/>
</dbReference>
<organism evidence="3 4">
    <name type="scientific">Neotoma lepida</name>
    <name type="common">Desert woodrat</name>
    <dbReference type="NCBI Taxonomy" id="56216"/>
    <lineage>
        <taxon>Eukaryota</taxon>
        <taxon>Metazoa</taxon>
        <taxon>Chordata</taxon>
        <taxon>Craniata</taxon>
        <taxon>Vertebrata</taxon>
        <taxon>Euteleostomi</taxon>
        <taxon>Mammalia</taxon>
        <taxon>Eutheria</taxon>
        <taxon>Euarchontoglires</taxon>
        <taxon>Glires</taxon>
        <taxon>Rodentia</taxon>
        <taxon>Myomorpha</taxon>
        <taxon>Muroidea</taxon>
        <taxon>Cricetidae</taxon>
        <taxon>Neotominae</taxon>
        <taxon>Neotoma</taxon>
    </lineage>
</organism>
<feature type="non-terminal residue" evidence="3">
    <location>
        <position position="1"/>
    </location>
</feature>
<evidence type="ECO:0000313" key="4">
    <source>
        <dbReference type="Proteomes" id="UP000092124"/>
    </source>
</evidence>
<dbReference type="STRING" id="56216.A0A1A6H0L3"/>
<dbReference type="GO" id="GO:0005654">
    <property type="term" value="C:nucleoplasm"/>
    <property type="evidence" value="ECO:0007669"/>
    <property type="project" value="TreeGrafter"/>
</dbReference>
<evidence type="ECO:0000256" key="1">
    <source>
        <dbReference type="SAM" id="MobiDB-lite"/>
    </source>
</evidence>
<dbReference type="GO" id="GO:0045814">
    <property type="term" value="P:negative regulation of gene expression, epigenetic"/>
    <property type="evidence" value="ECO:0007669"/>
    <property type="project" value="TreeGrafter"/>
</dbReference>
<accession>A0A1A6H0L3</accession>